<reference evidence="9 10" key="1">
    <citation type="submission" date="2024-04" db="EMBL/GenBank/DDBJ databases">
        <authorList>
            <consortium name="Genoscope - CEA"/>
            <person name="William W."/>
        </authorList>
    </citation>
    <scope>NUCLEOTIDE SEQUENCE [LARGE SCALE GENOMIC DNA]</scope>
</reference>
<protein>
    <recommendedName>
        <fullName evidence="8">Major facilitator superfamily (MFS) profile domain-containing protein</fullName>
    </recommendedName>
</protein>
<keyword evidence="5 7" id="KW-0472">Membrane</keyword>
<evidence type="ECO:0000256" key="6">
    <source>
        <dbReference type="SAM" id="MobiDB-lite"/>
    </source>
</evidence>
<evidence type="ECO:0000256" key="4">
    <source>
        <dbReference type="ARBA" id="ARBA00022989"/>
    </source>
</evidence>
<evidence type="ECO:0000256" key="3">
    <source>
        <dbReference type="ARBA" id="ARBA00022692"/>
    </source>
</evidence>
<dbReference type="AlphaFoldDB" id="A0AAV2I9R8"/>
<dbReference type="GO" id="GO:0022857">
    <property type="term" value="F:transmembrane transporter activity"/>
    <property type="evidence" value="ECO:0007669"/>
    <property type="project" value="InterPro"/>
</dbReference>
<comment type="subcellular location">
    <subcellularLocation>
        <location evidence="1">Membrane</location>
        <topology evidence="1">Multi-pass membrane protein</topology>
    </subcellularLocation>
</comment>
<feature type="transmembrane region" description="Helical" evidence="7">
    <location>
        <begin position="465"/>
        <end position="489"/>
    </location>
</feature>
<dbReference type="PROSITE" id="PS50850">
    <property type="entry name" value="MFS"/>
    <property type="match status" value="1"/>
</dbReference>
<dbReference type="GO" id="GO:0016020">
    <property type="term" value="C:membrane"/>
    <property type="evidence" value="ECO:0007669"/>
    <property type="project" value="UniProtKB-SubCell"/>
</dbReference>
<dbReference type="PANTHER" id="PTHR16172">
    <property type="entry name" value="MAJOR FACILITATOR SUPERFAMILY DOMAIN-CONTAINING PROTEIN 6-LIKE"/>
    <property type="match status" value="1"/>
</dbReference>
<feature type="transmembrane region" description="Helical" evidence="7">
    <location>
        <begin position="403"/>
        <end position="431"/>
    </location>
</feature>
<feature type="domain" description="Major facilitator superfamily (MFS) profile" evidence="8">
    <location>
        <begin position="405"/>
        <end position="627"/>
    </location>
</feature>
<feature type="transmembrane region" description="Helical" evidence="7">
    <location>
        <begin position="361"/>
        <end position="382"/>
    </location>
</feature>
<organism evidence="9 10">
    <name type="scientific">Lymnaea stagnalis</name>
    <name type="common">Great pond snail</name>
    <name type="synonym">Helix stagnalis</name>
    <dbReference type="NCBI Taxonomy" id="6523"/>
    <lineage>
        <taxon>Eukaryota</taxon>
        <taxon>Metazoa</taxon>
        <taxon>Spiralia</taxon>
        <taxon>Lophotrochozoa</taxon>
        <taxon>Mollusca</taxon>
        <taxon>Gastropoda</taxon>
        <taxon>Heterobranchia</taxon>
        <taxon>Euthyneura</taxon>
        <taxon>Panpulmonata</taxon>
        <taxon>Hygrophila</taxon>
        <taxon>Lymnaeoidea</taxon>
        <taxon>Lymnaeidae</taxon>
        <taxon>Lymnaea</taxon>
    </lineage>
</organism>
<feature type="transmembrane region" description="Helical" evidence="7">
    <location>
        <begin position="103"/>
        <end position="121"/>
    </location>
</feature>
<feature type="transmembrane region" description="Helical" evidence="7">
    <location>
        <begin position="337"/>
        <end position="355"/>
    </location>
</feature>
<dbReference type="CDD" id="cd17335">
    <property type="entry name" value="MFS_MFSD6"/>
    <property type="match status" value="1"/>
</dbReference>
<proteinExistence type="inferred from homology"/>
<evidence type="ECO:0000259" key="8">
    <source>
        <dbReference type="PROSITE" id="PS50850"/>
    </source>
</evidence>
<comment type="caution">
    <text evidence="9">The sequence shown here is derived from an EMBL/GenBank/DDBJ whole genome shotgun (WGS) entry which is preliminary data.</text>
</comment>
<feature type="region of interest" description="Disordered" evidence="6">
    <location>
        <begin position="1"/>
        <end position="24"/>
    </location>
</feature>
<accession>A0AAV2I9R8</accession>
<dbReference type="PANTHER" id="PTHR16172:SF41">
    <property type="entry name" value="MAJOR FACILITATOR SUPERFAMILY DOMAIN-CONTAINING PROTEIN 6-LIKE"/>
    <property type="match status" value="1"/>
</dbReference>
<dbReference type="InterPro" id="IPR051717">
    <property type="entry name" value="MFS_MFSD6"/>
</dbReference>
<feature type="transmembrane region" description="Helical" evidence="7">
    <location>
        <begin position="437"/>
        <end position="458"/>
    </location>
</feature>
<keyword evidence="4 7" id="KW-1133">Transmembrane helix</keyword>
<gene>
    <name evidence="9" type="ORF">GSLYS_00016445001</name>
</gene>
<feature type="transmembrane region" description="Helical" evidence="7">
    <location>
        <begin position="44"/>
        <end position="63"/>
    </location>
</feature>
<feature type="transmembrane region" description="Helical" evidence="7">
    <location>
        <begin position="560"/>
        <end position="579"/>
    </location>
</feature>
<feature type="transmembrane region" description="Helical" evidence="7">
    <location>
        <begin position="532"/>
        <end position="554"/>
    </location>
</feature>
<dbReference type="EMBL" id="CAXITT010000514">
    <property type="protein sequence ID" value="CAL1542911.1"/>
    <property type="molecule type" value="Genomic_DNA"/>
</dbReference>
<evidence type="ECO:0000256" key="2">
    <source>
        <dbReference type="ARBA" id="ARBA00005241"/>
    </source>
</evidence>
<dbReference type="Proteomes" id="UP001497497">
    <property type="component" value="Unassembled WGS sequence"/>
</dbReference>
<dbReference type="InterPro" id="IPR024989">
    <property type="entry name" value="MFS_assoc_dom"/>
</dbReference>
<dbReference type="Pfam" id="PF12832">
    <property type="entry name" value="MFS_1_like"/>
    <property type="match status" value="1"/>
</dbReference>
<evidence type="ECO:0000313" key="10">
    <source>
        <dbReference type="Proteomes" id="UP001497497"/>
    </source>
</evidence>
<keyword evidence="3 7" id="KW-0812">Transmembrane</keyword>
<evidence type="ECO:0000256" key="1">
    <source>
        <dbReference type="ARBA" id="ARBA00004141"/>
    </source>
</evidence>
<sequence>MEGNGQLAEEYHPQRTPSPSPAKVTINNPRRCVVNRKLLPIKGFYLVFMAAVGDLLPFIALFMKQLGLTPHETGIIYGIMPFIGFFVRPVIGAFADKFKQHKMILIVISALTGIFYFLLIFTPSRPNPQTVQIHSSFKCNVQDSFIQDCLDETQTDSCSNGLTAFANVTERNQSLSCTFHCQTSAEAASPEFSACFTNDTGPFDVTHCNGTLSHGKHLNFIAPDLRKLIEEKEIARDRMQAASLKCWDYDPKDILFEKSNKVLQILCSKEVDLKCTVKCPQSKNCTGGGSSFDRTFFTFFFIFLLANIAFAPIFPILDASAYQILGEDHHLWGNQRAWGTLGFALFAVTATFITQGEDGDFIVTFYLFLPLCIISAIIAYFIPISSDIKCGQFVKNVCRLLSYGEVSAFLIVVMYFGMLTGALETFLFWFLSDLHGSPLVVGFVLLVNCCAELPMLLVAGTIIKFIGLVNCLYLAMISYGIRMLVYSFLTNSWLALLVEPLHGVCFGLMYAAASSYASIIAPPGMSATVQGLLGGVHFGFGKGLGSFITGFMFQSLGPRWTWRAYAITSVVLLFLYILLNKFVFTAAHKPPIGGDRVETASDRTDDHSRPEEILIKPRAGAVDTAMP</sequence>
<comment type="similarity">
    <text evidence="2">Belongs to the major facilitator superfamily. MFSD6 family.</text>
</comment>
<keyword evidence="10" id="KW-1185">Reference proteome</keyword>
<dbReference type="InterPro" id="IPR036259">
    <property type="entry name" value="MFS_trans_sf"/>
</dbReference>
<dbReference type="InterPro" id="IPR020846">
    <property type="entry name" value="MFS_dom"/>
</dbReference>
<evidence type="ECO:0000313" key="9">
    <source>
        <dbReference type="EMBL" id="CAL1542911.1"/>
    </source>
</evidence>
<feature type="transmembrane region" description="Helical" evidence="7">
    <location>
        <begin position="75"/>
        <end position="91"/>
    </location>
</feature>
<dbReference type="Gene3D" id="1.20.1250.20">
    <property type="entry name" value="MFS general substrate transporter like domains"/>
    <property type="match status" value="3"/>
</dbReference>
<evidence type="ECO:0000256" key="5">
    <source>
        <dbReference type="ARBA" id="ARBA00023136"/>
    </source>
</evidence>
<dbReference type="SUPFAM" id="SSF103473">
    <property type="entry name" value="MFS general substrate transporter"/>
    <property type="match status" value="1"/>
</dbReference>
<name>A0AAV2I9R8_LYMST</name>
<feature type="transmembrane region" description="Helical" evidence="7">
    <location>
        <begin position="501"/>
        <end position="520"/>
    </location>
</feature>
<feature type="transmembrane region" description="Helical" evidence="7">
    <location>
        <begin position="296"/>
        <end position="317"/>
    </location>
</feature>
<evidence type="ECO:0000256" key="7">
    <source>
        <dbReference type="SAM" id="Phobius"/>
    </source>
</evidence>